<name>A0AAW2JVG6_SESRA</name>
<accession>A0AAW2JVG6</accession>
<evidence type="ECO:0000256" key="1">
    <source>
        <dbReference type="SAM" id="MobiDB-lite"/>
    </source>
</evidence>
<evidence type="ECO:0000313" key="2">
    <source>
        <dbReference type="EMBL" id="KAL0298546.1"/>
    </source>
</evidence>
<comment type="caution">
    <text evidence="2">The sequence shown here is derived from an EMBL/GenBank/DDBJ whole genome shotgun (WGS) entry which is preliminary data.</text>
</comment>
<gene>
    <name evidence="2" type="ORF">Sradi_6514400</name>
</gene>
<reference evidence="2" key="1">
    <citation type="submission" date="2020-06" db="EMBL/GenBank/DDBJ databases">
        <authorList>
            <person name="Li T."/>
            <person name="Hu X."/>
            <person name="Zhang T."/>
            <person name="Song X."/>
            <person name="Zhang H."/>
            <person name="Dai N."/>
            <person name="Sheng W."/>
            <person name="Hou X."/>
            <person name="Wei L."/>
        </authorList>
    </citation>
    <scope>NUCLEOTIDE SEQUENCE</scope>
    <source>
        <strain evidence="2">G02</strain>
        <tissue evidence="2">Leaf</tissue>
    </source>
</reference>
<dbReference type="AlphaFoldDB" id="A0AAW2JVG6"/>
<dbReference type="EMBL" id="JACGWJ010000031">
    <property type="protein sequence ID" value="KAL0298546.1"/>
    <property type="molecule type" value="Genomic_DNA"/>
</dbReference>
<reference evidence="2" key="2">
    <citation type="journal article" date="2024" name="Plant">
        <title>Genomic evolution and insights into agronomic trait innovations of Sesamum species.</title>
        <authorList>
            <person name="Miao H."/>
            <person name="Wang L."/>
            <person name="Qu L."/>
            <person name="Liu H."/>
            <person name="Sun Y."/>
            <person name="Le M."/>
            <person name="Wang Q."/>
            <person name="Wei S."/>
            <person name="Zheng Y."/>
            <person name="Lin W."/>
            <person name="Duan Y."/>
            <person name="Cao H."/>
            <person name="Xiong S."/>
            <person name="Wang X."/>
            <person name="Wei L."/>
            <person name="Li C."/>
            <person name="Ma Q."/>
            <person name="Ju M."/>
            <person name="Zhao R."/>
            <person name="Li G."/>
            <person name="Mu C."/>
            <person name="Tian Q."/>
            <person name="Mei H."/>
            <person name="Zhang T."/>
            <person name="Gao T."/>
            <person name="Zhang H."/>
        </authorList>
    </citation>
    <scope>NUCLEOTIDE SEQUENCE</scope>
    <source>
        <strain evidence="2">G02</strain>
    </source>
</reference>
<proteinExistence type="predicted"/>
<protein>
    <submittedName>
        <fullName evidence="2">Uncharacterized protein</fullName>
    </submittedName>
</protein>
<feature type="compositionally biased region" description="Polar residues" evidence="1">
    <location>
        <begin position="72"/>
        <end position="81"/>
    </location>
</feature>
<organism evidence="2">
    <name type="scientific">Sesamum radiatum</name>
    <name type="common">Black benniseed</name>
    <dbReference type="NCBI Taxonomy" id="300843"/>
    <lineage>
        <taxon>Eukaryota</taxon>
        <taxon>Viridiplantae</taxon>
        <taxon>Streptophyta</taxon>
        <taxon>Embryophyta</taxon>
        <taxon>Tracheophyta</taxon>
        <taxon>Spermatophyta</taxon>
        <taxon>Magnoliopsida</taxon>
        <taxon>eudicotyledons</taxon>
        <taxon>Gunneridae</taxon>
        <taxon>Pentapetalae</taxon>
        <taxon>asterids</taxon>
        <taxon>lamiids</taxon>
        <taxon>Lamiales</taxon>
        <taxon>Pedaliaceae</taxon>
        <taxon>Sesamum</taxon>
    </lineage>
</organism>
<feature type="region of interest" description="Disordered" evidence="1">
    <location>
        <begin position="50"/>
        <end position="81"/>
    </location>
</feature>
<sequence>MVQLTQEALLTLIRDASTGAAAQAVAHFVAHHLANPPPLYPCKSRELSSVLEEDNEQKQKEMNNRISKPEVAQTQEQNLPQ</sequence>